<gene>
    <name evidence="1" type="primary">PTP1_2</name>
    <name evidence="1" type="ORF">LTR97_011610</name>
</gene>
<accession>A0AAN7VZ29</accession>
<dbReference type="EC" id="3.1.3.48" evidence="1"/>
<comment type="caution">
    <text evidence="1">The sequence shown here is derived from an EMBL/GenBank/DDBJ whole genome shotgun (WGS) entry which is preliminary data.</text>
</comment>
<sequence>MARHRHGSPYGIPVTTLGATEVHIPERYDTLSLLCMNPRIIDHSFYMRIQQWATFTGTEAVHWVTPAWDSASRLQVTPGAGYLSICSHMNWTAAADMTALVQCKTQHNDQRSDCATCHPLLKCGSCSAEFQVSIQQLKENTRDIVITKWFNLGSGEAPSDPQWRRHMYTTGSTLTILQADRSNGVQALYEQQAEKSYMSLTEENERTIIDMDFQHSFEGFGNRKHWIRGA</sequence>
<dbReference type="AlphaFoldDB" id="A0AAN7VZ29"/>
<reference evidence="1" key="1">
    <citation type="submission" date="2023-08" db="EMBL/GenBank/DDBJ databases">
        <title>Black Yeasts Isolated from many extreme environments.</title>
        <authorList>
            <person name="Coleine C."/>
            <person name="Stajich J.E."/>
            <person name="Selbmann L."/>
        </authorList>
    </citation>
    <scope>NUCLEOTIDE SEQUENCE</scope>
    <source>
        <strain evidence="1">CCFEE 5810</strain>
    </source>
</reference>
<dbReference type="GO" id="GO:0004725">
    <property type="term" value="F:protein tyrosine phosphatase activity"/>
    <property type="evidence" value="ECO:0007669"/>
    <property type="project" value="UniProtKB-EC"/>
</dbReference>
<proteinExistence type="predicted"/>
<organism evidence="1 2">
    <name type="scientific">Elasticomyces elasticus</name>
    <dbReference type="NCBI Taxonomy" id="574655"/>
    <lineage>
        <taxon>Eukaryota</taxon>
        <taxon>Fungi</taxon>
        <taxon>Dikarya</taxon>
        <taxon>Ascomycota</taxon>
        <taxon>Pezizomycotina</taxon>
        <taxon>Dothideomycetes</taxon>
        <taxon>Dothideomycetidae</taxon>
        <taxon>Mycosphaerellales</taxon>
        <taxon>Teratosphaeriaceae</taxon>
        <taxon>Elasticomyces</taxon>
    </lineage>
</organism>
<evidence type="ECO:0000313" key="1">
    <source>
        <dbReference type="EMBL" id="KAK5691616.1"/>
    </source>
</evidence>
<dbReference type="EMBL" id="JAVRQU010000021">
    <property type="protein sequence ID" value="KAK5691616.1"/>
    <property type="molecule type" value="Genomic_DNA"/>
</dbReference>
<name>A0AAN7VZ29_9PEZI</name>
<protein>
    <submittedName>
        <fullName evidence="1">Tyrosine protein phosphatase 1</fullName>
        <ecNumber evidence="1">3.1.3.48</ecNumber>
    </submittedName>
</protein>
<evidence type="ECO:0000313" key="2">
    <source>
        <dbReference type="Proteomes" id="UP001310594"/>
    </source>
</evidence>
<keyword evidence="1" id="KW-0378">Hydrolase</keyword>
<dbReference type="Proteomes" id="UP001310594">
    <property type="component" value="Unassembled WGS sequence"/>
</dbReference>